<evidence type="ECO:0000313" key="6">
    <source>
        <dbReference type="EMBL" id="QDU33256.1"/>
    </source>
</evidence>
<dbReference type="AlphaFoldDB" id="A0A517YSQ6"/>
<evidence type="ECO:0000256" key="3">
    <source>
        <dbReference type="ARBA" id="ARBA00022989"/>
    </source>
</evidence>
<dbReference type="KEGG" id="pcor:KS4_13010"/>
<keyword evidence="7" id="KW-1185">Reference proteome</keyword>
<dbReference type="Pfam" id="PF04610">
    <property type="entry name" value="TrbL"/>
    <property type="match status" value="1"/>
</dbReference>
<dbReference type="Proteomes" id="UP000317369">
    <property type="component" value="Chromosome"/>
</dbReference>
<evidence type="ECO:0000313" key="7">
    <source>
        <dbReference type="Proteomes" id="UP000317369"/>
    </source>
</evidence>
<keyword evidence="4 5" id="KW-0472">Membrane</keyword>
<feature type="transmembrane region" description="Helical" evidence="5">
    <location>
        <begin position="71"/>
        <end position="91"/>
    </location>
</feature>
<proteinExistence type="predicted"/>
<evidence type="ECO:0000256" key="2">
    <source>
        <dbReference type="ARBA" id="ARBA00022692"/>
    </source>
</evidence>
<feature type="transmembrane region" description="Helical" evidence="5">
    <location>
        <begin position="39"/>
        <end position="59"/>
    </location>
</feature>
<dbReference type="InterPro" id="IPR007688">
    <property type="entry name" value="Conjugal_tfr_TrbL/VirB6"/>
</dbReference>
<gene>
    <name evidence="6" type="ORF">KS4_13010</name>
</gene>
<dbReference type="GO" id="GO:0016020">
    <property type="term" value="C:membrane"/>
    <property type="evidence" value="ECO:0007669"/>
    <property type="project" value="UniProtKB-SubCell"/>
</dbReference>
<organism evidence="6 7">
    <name type="scientific">Poriferisphaera corsica</name>
    <dbReference type="NCBI Taxonomy" id="2528020"/>
    <lineage>
        <taxon>Bacteria</taxon>
        <taxon>Pseudomonadati</taxon>
        <taxon>Planctomycetota</taxon>
        <taxon>Phycisphaerae</taxon>
        <taxon>Phycisphaerales</taxon>
        <taxon>Phycisphaeraceae</taxon>
        <taxon>Poriferisphaera</taxon>
    </lineage>
</organism>
<evidence type="ECO:0000256" key="1">
    <source>
        <dbReference type="ARBA" id="ARBA00004141"/>
    </source>
</evidence>
<reference evidence="6 7" key="1">
    <citation type="submission" date="2019-02" db="EMBL/GenBank/DDBJ databases">
        <title>Deep-cultivation of Planctomycetes and their phenomic and genomic characterization uncovers novel biology.</title>
        <authorList>
            <person name="Wiegand S."/>
            <person name="Jogler M."/>
            <person name="Boedeker C."/>
            <person name="Pinto D."/>
            <person name="Vollmers J."/>
            <person name="Rivas-Marin E."/>
            <person name="Kohn T."/>
            <person name="Peeters S.H."/>
            <person name="Heuer A."/>
            <person name="Rast P."/>
            <person name="Oberbeckmann S."/>
            <person name="Bunk B."/>
            <person name="Jeske O."/>
            <person name="Meyerdierks A."/>
            <person name="Storesund J.E."/>
            <person name="Kallscheuer N."/>
            <person name="Luecker S."/>
            <person name="Lage O.M."/>
            <person name="Pohl T."/>
            <person name="Merkel B.J."/>
            <person name="Hornburger P."/>
            <person name="Mueller R.-W."/>
            <person name="Bruemmer F."/>
            <person name="Labrenz M."/>
            <person name="Spormann A.M."/>
            <person name="Op den Camp H."/>
            <person name="Overmann J."/>
            <person name="Amann R."/>
            <person name="Jetten M.S.M."/>
            <person name="Mascher T."/>
            <person name="Medema M.H."/>
            <person name="Devos D.P."/>
            <person name="Kaster A.-K."/>
            <person name="Ovreas L."/>
            <person name="Rohde M."/>
            <person name="Galperin M.Y."/>
            <person name="Jogler C."/>
        </authorList>
    </citation>
    <scope>NUCLEOTIDE SEQUENCE [LARGE SCALE GENOMIC DNA]</scope>
    <source>
        <strain evidence="6 7">KS4</strain>
    </source>
</reference>
<feature type="transmembrane region" description="Helical" evidence="5">
    <location>
        <begin position="202"/>
        <end position="225"/>
    </location>
</feature>
<keyword evidence="2 5" id="KW-0812">Transmembrane</keyword>
<dbReference type="GO" id="GO:0030255">
    <property type="term" value="P:protein secretion by the type IV secretion system"/>
    <property type="evidence" value="ECO:0007669"/>
    <property type="project" value="InterPro"/>
</dbReference>
<protein>
    <submittedName>
        <fullName evidence="6">TrbL/VirB6 plasmid conjugal transfer protein</fullName>
    </submittedName>
</protein>
<feature type="transmembrane region" description="Helical" evidence="5">
    <location>
        <begin position="147"/>
        <end position="166"/>
    </location>
</feature>
<name>A0A517YSQ6_9BACT</name>
<evidence type="ECO:0000256" key="5">
    <source>
        <dbReference type="SAM" id="Phobius"/>
    </source>
</evidence>
<dbReference type="RefSeq" id="WP_145076087.1">
    <property type="nucleotide sequence ID" value="NZ_CP036425.1"/>
</dbReference>
<dbReference type="OrthoDB" id="90127at2"/>
<feature type="transmembrane region" description="Helical" evidence="5">
    <location>
        <begin position="172"/>
        <end position="190"/>
    </location>
</feature>
<keyword evidence="3 5" id="KW-1133">Transmembrane helix</keyword>
<dbReference type="EMBL" id="CP036425">
    <property type="protein sequence ID" value="QDU33256.1"/>
    <property type="molecule type" value="Genomic_DNA"/>
</dbReference>
<evidence type="ECO:0000256" key="4">
    <source>
        <dbReference type="ARBA" id="ARBA00023136"/>
    </source>
</evidence>
<accession>A0A517YSQ6</accession>
<sequence>MLFEIAQNGDVGSLITSFYSTVEQAINNGTQNLIGDVTYVFNFLLVLTIVWTGIMWAVSESPIAPSIIRRLAFISILMFFINNWVDCVDAIRLTFEQFGLRVDSTNSDLVTQLFNEPGKIMGFGAKTAQPILVHINMVGFSQTHMQIMMAFTYFMILGFWAALSFVVLLNLVIFKIGGVIAYVLLPFAMFDKTSFLAERPISWVFSAGTRIMAYAMTLGISVSFMQDSIPKLDPNTLQIGQAIELLIISGLLGVFVIFCGKIASNIGGGIASLGLRDTEATKRASTTREIQVRTPLQPVVYTGRHDTTALIEDKGTLIEGYVSKHRAASNRYERQRELAVLAKRYRH</sequence>
<comment type="subcellular location">
    <subcellularLocation>
        <location evidence="1">Membrane</location>
        <topology evidence="1">Multi-pass membrane protein</topology>
    </subcellularLocation>
</comment>
<feature type="transmembrane region" description="Helical" evidence="5">
    <location>
        <begin position="245"/>
        <end position="263"/>
    </location>
</feature>